<dbReference type="RefSeq" id="XP_031783117.1">
    <property type="nucleotide sequence ID" value="XM_031927257.2"/>
</dbReference>
<feature type="compositionally biased region" description="Polar residues" evidence="9">
    <location>
        <begin position="1199"/>
        <end position="1209"/>
    </location>
</feature>
<evidence type="ECO:0000313" key="11">
    <source>
        <dbReference type="Proteomes" id="UP000002358"/>
    </source>
</evidence>
<feature type="compositionally biased region" description="Basic and acidic residues" evidence="9">
    <location>
        <begin position="534"/>
        <end position="543"/>
    </location>
</feature>
<feature type="region of interest" description="Disordered" evidence="9">
    <location>
        <begin position="1451"/>
        <end position="1471"/>
    </location>
</feature>
<name>A0A7M7Q7X6_NASVI</name>
<feature type="compositionally biased region" description="Low complexity" evidence="9">
    <location>
        <begin position="846"/>
        <end position="856"/>
    </location>
</feature>
<dbReference type="GeneID" id="100680082"/>
<keyword evidence="11" id="KW-1185">Reference proteome</keyword>
<dbReference type="InParanoid" id="A0A7M7Q7X6"/>
<feature type="region of interest" description="Disordered" evidence="9">
    <location>
        <begin position="528"/>
        <end position="548"/>
    </location>
</feature>
<dbReference type="InterPro" id="IPR008677">
    <property type="entry name" value="MRVI1"/>
</dbReference>
<keyword evidence="5" id="KW-1133">Transmembrane helix</keyword>
<sequence length="1635" mass="182650">MSDDTATLLGKADWVEELQRKVFEECAAQSRQGLQEPVLQGEDISESSVTATSQELGDDDVPVAVIVDNINKNFAQIPHFRFIFLCKSQRTVFLEELHKSLKKVARNNNVDWAEFKESSEHWFLKLFNLVQQDGNNNIRLNHSDAPTEDSERDGLSVEEHSDAIDDDLNSCSMNQLDTVASCYSLNSSSMGFGTTDSMMESSEDADHMNDDISGIDLKVRIRRYNAETVSLRDDLSRAEDTISALEREIKSTKSALDHVTNKFTRVKKETEDQREMLADAAQREESNKRDLRKLEKAYSTLEKKITELETEKENILNLKAKIEALTKENSELIRKLADYRKKYDGKVVECGYLLEENEEMQNKLCELSKSYQQNVDHLQEKIQELQNMNLELQSKMINKSDSSSSRFSLTPPPYNHLNIHSTPYSNKIRHQDSLYSELKASGYNAEDAKIQELREELSFYNDELALMGQQLDEALQDMAAARNEIFVPSMQLLEPDGIQTLKHKITSLLELVKSSCTAIKAATPPAIVASSMGEDSREKKPDVLPESTKTSYLSDDRLFGSEKLESDLVGSVTSTLTTIADSKQYDRIDRSTSPLPESVALVAKTPEDESTHDQEIIIPIVEALNRIIEIQGVDEEELVEPFKRPKPKQRSILTLKKPILLVKPPGDYPHSKAHVNASGDGPHHNFVKQEQPDFGSPKPIIETTTTEMKTLKSEFKDCSASPDISKLDTRFVTTRLSEKTFSVINPVGSSTEEKPLVIAEVSRPLKPLEMTYFQTPQHSPQAVPRRKLSVYQRSFDIDNLQTPDSAQSTSNEKRRSVSTPDVQESDYSGFTPISKNQLLTTYRCANSSDSSNSPSPKKNEFPVPGTEDESSLLFSEEQKKQPFGPRVAKPVIFAPKFKLPDSTVNQTHIIERNEKKPAKPAVVQGMLQRNSSFGKISSSDAADQSKILSSSPNLARKDEIKAKSEVVKTAATTFTVESCKIGSSKLSNEHLNVTPTDISSSDNCSMDNDCSTNISDSVFATNIDDKSAKTYSKNGVVSELKATTTEASSAASAAAVREESIIPRCSSGASGGVNGSSSRAPAVVRAMSSGEDSSAESECDALRASKNSSTATKVENIIEVEKKPVESTPAEKAVEKKKKQSSPPLSLSMLDRSVLEVDSSGKPVLGRKRSNSCTESTTARDIKLVTSPAENGIDKDSSCQKVTSNTSPQEAIKEDESPKAFPSWSDEKLQESGIASYPDIDAEISENLPEEELKVYISIETKKCVSFSVGLSTDRMTLSKRITLSRRHRDQAEKNFNNEIVKMQQDIKELAPLCVDNESLERVERARLQLEMVARCAHRISCSAETLGAVHQERRVSRAVLLADKYLQTLRAKCEKLANELAETKRILAENNIMLEENLSEMGDDVPRVRYRAVPNNNRTMMARRRASIATISRPLMGSNLDITKEPLRHHRNSVSGRVSTRKASLSSENPAKLLENEKMARTESSGSIVELRDISEQIESRRHSREENNNSLIRTSINNLSTITIEHNVHAEEVEVWPNQREKIVQESANDNVVNSLETEQSVNSYPLFCWLLRRYPIWKPMFLSLVIAFLLGFFLERVVSSSEQNGPPLAWWSIEELLNRCIRIENVNVPKPI</sequence>
<reference evidence="10" key="1">
    <citation type="submission" date="2021-01" db="UniProtKB">
        <authorList>
            <consortium name="EnsemblMetazoa"/>
        </authorList>
    </citation>
    <scope>IDENTIFICATION</scope>
</reference>
<evidence type="ECO:0000256" key="9">
    <source>
        <dbReference type="SAM" id="MobiDB-lite"/>
    </source>
</evidence>
<keyword evidence="3" id="KW-0963">Cytoplasm</keyword>
<evidence type="ECO:0000256" key="5">
    <source>
        <dbReference type="ARBA" id="ARBA00022989"/>
    </source>
</evidence>
<feature type="compositionally biased region" description="Polar residues" evidence="9">
    <location>
        <begin position="817"/>
        <end position="831"/>
    </location>
</feature>
<comment type="subcellular location">
    <subcellularLocation>
        <location evidence="2">Cytoplasm</location>
    </subcellularLocation>
    <subcellularLocation>
        <location evidence="1">Membrane</location>
        <topology evidence="1">Single-pass membrane protein</topology>
    </subcellularLocation>
</comment>
<evidence type="ECO:0000313" key="10">
    <source>
        <dbReference type="EnsemblMetazoa" id="XP_031783117"/>
    </source>
</evidence>
<protein>
    <submittedName>
        <fullName evidence="10">Uncharacterized protein</fullName>
    </submittedName>
</protein>
<dbReference type="GO" id="GO:0005737">
    <property type="term" value="C:cytoplasm"/>
    <property type="evidence" value="ECO:0007669"/>
    <property type="project" value="UniProtKB-SubCell"/>
</dbReference>
<dbReference type="PANTHER" id="PTHR15352">
    <property type="entry name" value="LYMPHOID-RESTRICTED MEMBRANE PROTEIN, JAW1"/>
    <property type="match status" value="1"/>
</dbReference>
<evidence type="ECO:0000256" key="1">
    <source>
        <dbReference type="ARBA" id="ARBA00004167"/>
    </source>
</evidence>
<feature type="region of interest" description="Disordered" evidence="9">
    <location>
        <begin position="797"/>
        <end position="831"/>
    </location>
</feature>
<keyword evidence="6 8" id="KW-0175">Coiled coil</keyword>
<feature type="compositionally biased region" description="Polar residues" evidence="9">
    <location>
        <begin position="799"/>
        <end position="810"/>
    </location>
</feature>
<dbReference type="Pfam" id="PF05781">
    <property type="entry name" value="MRVI1"/>
    <property type="match status" value="1"/>
</dbReference>
<keyword evidence="7" id="KW-0472">Membrane</keyword>
<dbReference type="PANTHER" id="PTHR15352:SF1">
    <property type="entry name" value="KASH5-LIKE COILED-COIL DOMAIN-CONTAINING PROTEIN"/>
    <property type="match status" value="1"/>
</dbReference>
<feature type="coiled-coil region" evidence="8">
    <location>
        <begin position="368"/>
        <end position="398"/>
    </location>
</feature>
<feature type="compositionally biased region" description="Polar residues" evidence="9">
    <location>
        <begin position="1454"/>
        <end position="1470"/>
    </location>
</feature>
<evidence type="ECO:0000256" key="4">
    <source>
        <dbReference type="ARBA" id="ARBA00022692"/>
    </source>
</evidence>
<keyword evidence="4" id="KW-0812">Transmembrane</keyword>
<evidence type="ECO:0000256" key="7">
    <source>
        <dbReference type="ARBA" id="ARBA00023136"/>
    </source>
</evidence>
<dbReference type="Proteomes" id="UP000002358">
    <property type="component" value="Chromosome 3"/>
</dbReference>
<feature type="region of interest" description="Disordered" evidence="9">
    <location>
        <begin position="1189"/>
        <end position="1225"/>
    </location>
</feature>
<feature type="coiled-coil region" evidence="8">
    <location>
        <begin position="443"/>
        <end position="484"/>
    </location>
</feature>
<dbReference type="Gene3D" id="1.10.287.1490">
    <property type="match status" value="1"/>
</dbReference>
<feature type="region of interest" description="Disordered" evidence="9">
    <location>
        <begin position="844"/>
        <end position="871"/>
    </location>
</feature>
<dbReference type="OrthoDB" id="10062605at2759"/>
<dbReference type="EnsemblMetazoa" id="XM_031927257">
    <property type="protein sequence ID" value="XP_031783117"/>
    <property type="gene ID" value="LOC100680082"/>
</dbReference>
<feature type="coiled-coil region" evidence="8">
    <location>
        <begin position="221"/>
        <end position="342"/>
    </location>
</feature>
<evidence type="ECO:0000256" key="2">
    <source>
        <dbReference type="ARBA" id="ARBA00004496"/>
    </source>
</evidence>
<feature type="region of interest" description="Disordered" evidence="9">
    <location>
        <begin position="1088"/>
        <end position="1146"/>
    </location>
</feature>
<evidence type="ECO:0000256" key="8">
    <source>
        <dbReference type="SAM" id="Coils"/>
    </source>
</evidence>
<proteinExistence type="predicted"/>
<dbReference type="GO" id="GO:0016020">
    <property type="term" value="C:membrane"/>
    <property type="evidence" value="ECO:0007669"/>
    <property type="project" value="UniProtKB-SubCell"/>
</dbReference>
<organism evidence="10 11">
    <name type="scientific">Nasonia vitripennis</name>
    <name type="common">Parasitic wasp</name>
    <dbReference type="NCBI Taxonomy" id="7425"/>
    <lineage>
        <taxon>Eukaryota</taxon>
        <taxon>Metazoa</taxon>
        <taxon>Ecdysozoa</taxon>
        <taxon>Arthropoda</taxon>
        <taxon>Hexapoda</taxon>
        <taxon>Insecta</taxon>
        <taxon>Pterygota</taxon>
        <taxon>Neoptera</taxon>
        <taxon>Endopterygota</taxon>
        <taxon>Hymenoptera</taxon>
        <taxon>Apocrita</taxon>
        <taxon>Proctotrupomorpha</taxon>
        <taxon>Chalcidoidea</taxon>
        <taxon>Pteromalidae</taxon>
        <taxon>Pteromalinae</taxon>
        <taxon>Nasonia</taxon>
    </lineage>
</organism>
<evidence type="ECO:0000256" key="6">
    <source>
        <dbReference type="ARBA" id="ARBA00023054"/>
    </source>
</evidence>
<evidence type="ECO:0000256" key="3">
    <source>
        <dbReference type="ARBA" id="ARBA00022490"/>
    </source>
</evidence>
<feature type="region of interest" description="Disordered" evidence="9">
    <location>
        <begin position="138"/>
        <end position="158"/>
    </location>
</feature>
<accession>A0A7M7Q7X6</accession>